<evidence type="ECO:0000313" key="2">
    <source>
        <dbReference type="EMBL" id="KAG0722429.1"/>
    </source>
</evidence>
<organism evidence="2 3">
    <name type="scientific">Chionoecetes opilio</name>
    <name type="common">Atlantic snow crab</name>
    <name type="synonym">Cancer opilio</name>
    <dbReference type="NCBI Taxonomy" id="41210"/>
    <lineage>
        <taxon>Eukaryota</taxon>
        <taxon>Metazoa</taxon>
        <taxon>Ecdysozoa</taxon>
        <taxon>Arthropoda</taxon>
        <taxon>Crustacea</taxon>
        <taxon>Multicrustacea</taxon>
        <taxon>Malacostraca</taxon>
        <taxon>Eumalacostraca</taxon>
        <taxon>Eucarida</taxon>
        <taxon>Decapoda</taxon>
        <taxon>Pleocyemata</taxon>
        <taxon>Brachyura</taxon>
        <taxon>Eubrachyura</taxon>
        <taxon>Majoidea</taxon>
        <taxon>Majidae</taxon>
        <taxon>Chionoecetes</taxon>
    </lineage>
</organism>
<feature type="region of interest" description="Disordered" evidence="1">
    <location>
        <begin position="79"/>
        <end position="138"/>
    </location>
</feature>
<name>A0A8J4YDW2_CHIOP</name>
<protein>
    <submittedName>
        <fullName evidence="2">Uncharacterized protein</fullName>
    </submittedName>
</protein>
<evidence type="ECO:0000313" key="3">
    <source>
        <dbReference type="Proteomes" id="UP000770661"/>
    </source>
</evidence>
<proteinExistence type="predicted"/>
<dbReference type="AlphaFoldDB" id="A0A8J4YDW2"/>
<sequence>MPHNPPTKGQHGPATAPSPHSIVYSIHRPMGWVLLPPLESLSNLTNLVAPSMLAPSPRERPSIPHPLYLCPISQSGRFDMMPKSGMGKEGGSITQVTPIHHDPKRSSVTNNPYKEVVFEPRPRQRRGDHPSSCHLRSV</sequence>
<dbReference type="EMBL" id="JACEEZ010009541">
    <property type="protein sequence ID" value="KAG0722429.1"/>
    <property type="molecule type" value="Genomic_DNA"/>
</dbReference>
<keyword evidence="3" id="KW-1185">Reference proteome</keyword>
<accession>A0A8J4YDW2</accession>
<gene>
    <name evidence="2" type="ORF">GWK47_044504</name>
</gene>
<comment type="caution">
    <text evidence="2">The sequence shown here is derived from an EMBL/GenBank/DDBJ whole genome shotgun (WGS) entry which is preliminary data.</text>
</comment>
<reference evidence="2" key="1">
    <citation type="submission" date="2020-07" db="EMBL/GenBank/DDBJ databases">
        <title>The High-quality genome of the commercially important snow crab, Chionoecetes opilio.</title>
        <authorList>
            <person name="Jeong J.-H."/>
            <person name="Ryu S."/>
        </authorList>
    </citation>
    <scope>NUCLEOTIDE SEQUENCE</scope>
    <source>
        <strain evidence="2">MADBK_172401_WGS</strain>
        <tissue evidence="2">Digestive gland</tissue>
    </source>
</reference>
<dbReference type="Proteomes" id="UP000770661">
    <property type="component" value="Unassembled WGS sequence"/>
</dbReference>
<evidence type="ECO:0000256" key="1">
    <source>
        <dbReference type="SAM" id="MobiDB-lite"/>
    </source>
</evidence>
<feature type="region of interest" description="Disordered" evidence="1">
    <location>
        <begin position="1"/>
        <end position="20"/>
    </location>
</feature>
<feature type="compositionally biased region" description="Basic and acidic residues" evidence="1">
    <location>
        <begin position="116"/>
        <end position="131"/>
    </location>
</feature>